<feature type="region of interest" description="Disordered" evidence="1">
    <location>
        <begin position="782"/>
        <end position="837"/>
    </location>
</feature>
<dbReference type="RefSeq" id="XP_026760646.2">
    <property type="nucleotide sequence ID" value="XM_026904845.3"/>
</dbReference>
<feature type="region of interest" description="Disordered" evidence="1">
    <location>
        <begin position="154"/>
        <end position="225"/>
    </location>
</feature>
<dbReference type="PANTHER" id="PTHR14435">
    <property type="entry name" value="ZINC FINGER PROTEIN 106"/>
    <property type="match status" value="1"/>
</dbReference>
<feature type="compositionally biased region" description="Basic and acidic residues" evidence="1">
    <location>
        <begin position="782"/>
        <end position="801"/>
    </location>
</feature>
<dbReference type="SMART" id="SM00320">
    <property type="entry name" value="WD40"/>
    <property type="match status" value="5"/>
</dbReference>
<evidence type="ECO:0000313" key="3">
    <source>
        <dbReference type="RefSeq" id="XP_026760646.2"/>
    </source>
</evidence>
<feature type="region of interest" description="Disordered" evidence="1">
    <location>
        <begin position="673"/>
        <end position="732"/>
    </location>
</feature>
<feature type="compositionally biased region" description="Polar residues" evidence="1">
    <location>
        <begin position="246"/>
        <end position="275"/>
    </location>
</feature>
<feature type="compositionally biased region" description="Basic and acidic residues" evidence="1">
    <location>
        <begin position="721"/>
        <end position="732"/>
    </location>
</feature>
<dbReference type="Gene3D" id="2.130.10.10">
    <property type="entry name" value="YVTN repeat-like/Quinoprotein amine dehydrogenase"/>
    <property type="match status" value="2"/>
</dbReference>
<reference evidence="3" key="1">
    <citation type="submission" date="2025-08" db="UniProtKB">
        <authorList>
            <consortium name="RefSeq"/>
        </authorList>
    </citation>
    <scope>IDENTIFICATION</scope>
    <source>
        <tissue evidence="3">Whole larvae</tissue>
    </source>
</reference>
<dbReference type="PANTHER" id="PTHR14435:SF2">
    <property type="entry name" value="ZINC FINGER PROTEIN 106"/>
    <property type="match status" value="1"/>
</dbReference>
<evidence type="ECO:0000313" key="2">
    <source>
        <dbReference type="Proteomes" id="UP001652740"/>
    </source>
</evidence>
<feature type="compositionally biased region" description="Polar residues" evidence="1">
    <location>
        <begin position="689"/>
        <end position="702"/>
    </location>
</feature>
<dbReference type="InParanoid" id="A0A6J1WWC1"/>
<dbReference type="SUPFAM" id="SSF50978">
    <property type="entry name" value="WD40 repeat-like"/>
    <property type="match status" value="1"/>
</dbReference>
<protein>
    <submittedName>
        <fullName evidence="3">Uncharacterized protein LOC113519681</fullName>
    </submittedName>
</protein>
<dbReference type="KEGG" id="gmw:113519681"/>
<name>A0A6J1WWC1_GALME</name>
<dbReference type="InterPro" id="IPR042622">
    <property type="entry name" value="Znf106"/>
</dbReference>
<dbReference type="GO" id="GO:0003723">
    <property type="term" value="F:RNA binding"/>
    <property type="evidence" value="ECO:0007669"/>
    <property type="project" value="InterPro"/>
</dbReference>
<evidence type="ECO:0000256" key="1">
    <source>
        <dbReference type="SAM" id="MobiDB-lite"/>
    </source>
</evidence>
<accession>A0A6J1WWC1</accession>
<keyword evidence="2" id="KW-1185">Reference proteome</keyword>
<gene>
    <name evidence="3" type="primary">LOC113519681</name>
</gene>
<feature type="compositionally biased region" description="Polar residues" evidence="1">
    <location>
        <begin position="819"/>
        <end position="830"/>
    </location>
</feature>
<dbReference type="GeneID" id="113519681"/>
<dbReference type="InterPro" id="IPR036322">
    <property type="entry name" value="WD40_repeat_dom_sf"/>
</dbReference>
<feature type="region of interest" description="Disordered" evidence="1">
    <location>
        <begin position="1"/>
        <end position="50"/>
    </location>
</feature>
<dbReference type="InterPro" id="IPR001680">
    <property type="entry name" value="WD40_rpt"/>
</dbReference>
<sequence>MRRGHHGIGGWRNENTRHFRPRSGGTPHFRPSGPYGLLDAPRFPPPTPRPLRAVPPFNIRMGPSSNRHVFDNHDRNNFRLNRQNNQRINHQHAQKPNHIHHQRMKSHEGSNHSAPYHEPNVYNNESLINQYINDMGDIDHRQYTVNQECQDTYKPHRISPWTNPPSEFKGNYNDNRSHNNRSYNKQENIDGSKLPPLEYTGHRPPASDHYGGNPSSDIDNSNTFSRSVDDTVDIIRKRLMNRNESIQQTEIQPLNQCDDNSITRDNASNDYQNKQDPPAKRRIQRQRSTNSRKCEKIKDQIVHQLFKMDKDRIHKLMDNPSSSSKFEYAISSLITESQNSLNRHLRSVAEKSLCSSSDFINNDTVYEDTFMKQMQCILEPQDTIFLEDIKPLVMAELSKVLQLDNYDQRCDNPDDQGNHYSSNINQSCEQYHDDSFTYDDLNQDFHYQERNRQASFDNLQNTEVNKDDNYEYHQDRDYSSNTLFERRLCRKSSEQDQNKLCIEKQRMSRRSIDSKRCDEDFPNNDTTLINHSRRSIDNKSCDEVHIKTESPFPIFDTNTEQLSDDEDPFAELDQQYHVAVDPNFIETYDDLSPQQSINAINSSVESNEIRTPHKIIKKIDSSLQNIANTPLKQPSTIKKELKSEFEIKNEIAISPIKSTDPNQNISVCKDNLKQDQSQQKHLEKELGKSENTGTLIKSSTPTAARKRSLDQKPSHRKEKRKKSDSSLPDTDKQILNKNINDCAAKKVEQCKEAKSIFNLFSSKDENNKESKKVECTDKNYSDKYVKRKDEPKSSKPKQNESKKRHLSSSSSHSSIGPKLSTTTTSNQTPKSDSKSKLKHIDMFVEQPRKVSIHQAHRNTTILPPSVSDKPTEANKTKIIPNNKITKSESAKGHGIKKLLSKETQTFVSKASTTRFCQTDRIKMITKAIQTEPITFEKSRFKSIDSFERMKEIDLEIQVLLQEKFKLYNSLESKDPPHNTMQTLGMTVVNMSPLEECRDTDVTDNVSISEDTIVDDFTNIPVEELEQIAFESVHNEQIETIKVAKRTRRQKILDQEVSESPKRYPKKIKTPNISLIEQIITDDRPLEDIISLDDLENTPLKTRKKTLKQKARTVTPKKKVAKKVKTPKPECNTEIYLKECSVILVKIDIDKYLNNLNEEPEHNIESEYQEEPLHINSSVTNNEMVEEKGENSIIEEVVMNDIQFDMLDVSEDIIIGDNYEVKSTEDKDAADRMDGTISEEIILDNSQSSIEEAVNPVGGHEENECKMYDYSTDEKLQRDSVLVAGNADAILAVECIENDFLAAGLDGNVYHFSSDGQLITTLRGSNLAVTCLTIVKEKYETIVYTGSLDSRIRYYDLDTGLEKGPECNVLSPIQTMDRAWDTIFVGTRTGFVLQFECKNNMLIPVSTVKFSEQSILALRAMKEGPRKVLLVAARSEDVTIKDAQTGLLLRTLVGPKMTVYTLLYEDGKVYCGTSSHQIHVFDYASGSHTSVHEGGKGAVCLRAAGGLVFAGCYDGCVYVYRDGQPRPLAQLRGPGLMLLSLAILGTKIIAGYKDRNLYIWKIPLSILQEMIL</sequence>
<feature type="compositionally biased region" description="Basic and acidic residues" evidence="1">
    <location>
        <begin position="673"/>
        <end position="688"/>
    </location>
</feature>
<organism evidence="2 3">
    <name type="scientific">Galleria mellonella</name>
    <name type="common">Greater wax moth</name>
    <dbReference type="NCBI Taxonomy" id="7137"/>
    <lineage>
        <taxon>Eukaryota</taxon>
        <taxon>Metazoa</taxon>
        <taxon>Ecdysozoa</taxon>
        <taxon>Arthropoda</taxon>
        <taxon>Hexapoda</taxon>
        <taxon>Insecta</taxon>
        <taxon>Pterygota</taxon>
        <taxon>Neoptera</taxon>
        <taxon>Endopterygota</taxon>
        <taxon>Lepidoptera</taxon>
        <taxon>Glossata</taxon>
        <taxon>Ditrysia</taxon>
        <taxon>Pyraloidea</taxon>
        <taxon>Pyralidae</taxon>
        <taxon>Galleriinae</taxon>
        <taxon>Galleria</taxon>
    </lineage>
</organism>
<dbReference type="Proteomes" id="UP001652740">
    <property type="component" value="Unplaced"/>
</dbReference>
<proteinExistence type="predicted"/>
<feature type="region of interest" description="Disordered" evidence="1">
    <location>
        <begin position="246"/>
        <end position="293"/>
    </location>
</feature>
<dbReference type="InterPro" id="IPR015943">
    <property type="entry name" value="WD40/YVTN_repeat-like_dom_sf"/>
</dbReference>
<feature type="compositionally biased region" description="Polar residues" evidence="1">
    <location>
        <begin position="213"/>
        <end position="225"/>
    </location>
</feature>